<feature type="active site" evidence="1">
    <location>
        <position position="154"/>
    </location>
</feature>
<keyword evidence="5" id="KW-1185">Reference proteome</keyword>
<evidence type="ECO:0000313" key="5">
    <source>
        <dbReference type="Proteomes" id="UP000037315"/>
    </source>
</evidence>
<dbReference type="OrthoDB" id="9814092at2"/>
<dbReference type="PANTHER" id="PTHR21248">
    <property type="entry name" value="CARDIOLIPIN SYNTHASE"/>
    <property type="match status" value="1"/>
</dbReference>
<dbReference type="InterPro" id="IPR001736">
    <property type="entry name" value="PLipase_D/transphosphatidylase"/>
</dbReference>
<dbReference type="AlphaFoldDB" id="A0A0J8VNE2"/>
<dbReference type="CDD" id="cd09113">
    <property type="entry name" value="PLDc_ymdC_like_2"/>
    <property type="match status" value="1"/>
</dbReference>
<feature type="domain" description="PLD phosphodiesterase" evidence="3">
    <location>
        <begin position="147"/>
        <end position="174"/>
    </location>
</feature>
<dbReference type="GO" id="GO:0090483">
    <property type="term" value="F:phosphatidylglycerol-phosphatidylethanolamine phosphatidyltransferase activity"/>
    <property type="evidence" value="ECO:0007669"/>
    <property type="project" value="InterPro"/>
</dbReference>
<evidence type="ECO:0000256" key="1">
    <source>
        <dbReference type="HAMAP-Rule" id="MF_01918"/>
    </source>
</evidence>
<dbReference type="InterPro" id="IPR025202">
    <property type="entry name" value="PLD-like_dom"/>
</dbReference>
<dbReference type="EMBL" id="LFEJ01000018">
    <property type="protein sequence ID" value="KMV34030.1"/>
    <property type="molecule type" value="Genomic_DNA"/>
</dbReference>
<proteinExistence type="inferred from homology"/>
<protein>
    <recommendedName>
        <fullName evidence="1">Cardiolipin synthase C</fullName>
        <shortName evidence="1">CL synthase</shortName>
        <ecNumber evidence="1">2.7.8.-</ecNumber>
    </recommendedName>
</protein>
<dbReference type="SMART" id="SM00155">
    <property type="entry name" value="PLDc"/>
    <property type="match status" value="2"/>
</dbReference>
<comment type="caution">
    <text evidence="4">The sequence shown here is derived from an EMBL/GenBank/DDBJ whole genome shotgun (WGS) entry which is preliminary data.</text>
</comment>
<dbReference type="Pfam" id="PF13091">
    <property type="entry name" value="PLDc_2"/>
    <property type="match status" value="2"/>
</dbReference>
<reference evidence="4 5" key="1">
    <citation type="submission" date="2015-06" db="EMBL/GenBank/DDBJ databases">
        <title>Genome sequencing of Cronobacter sp. strain DJ34 isolated from petroleum contaminated sludge of Duliajan Oil Fields, Assam, India.</title>
        <authorList>
            <person name="Pal S."/>
            <person name="Banerjee T.D."/>
            <person name="Roy A."/>
            <person name="Sar P."/>
            <person name="Kazy S.K."/>
        </authorList>
    </citation>
    <scope>NUCLEOTIDE SEQUENCE [LARGE SCALE GENOMIC DNA]</scope>
    <source>
        <strain evidence="4 5">DJ34</strain>
    </source>
</reference>
<evidence type="ECO:0000256" key="2">
    <source>
        <dbReference type="SAM" id="MobiDB-lite"/>
    </source>
</evidence>
<organism evidence="4 5">
    <name type="scientific">Franconibacter pulveris</name>
    <dbReference type="NCBI Taxonomy" id="435910"/>
    <lineage>
        <taxon>Bacteria</taxon>
        <taxon>Pseudomonadati</taxon>
        <taxon>Pseudomonadota</taxon>
        <taxon>Gammaproteobacteria</taxon>
        <taxon>Enterobacterales</taxon>
        <taxon>Enterobacteriaceae</taxon>
        <taxon>Franconibacter</taxon>
    </lineage>
</organism>
<accession>A0A0J8VNE2</accession>
<name>A0A0J8VNE2_9ENTR</name>
<dbReference type="EC" id="2.7.8.-" evidence="1"/>
<comment type="function">
    <text evidence="1">Catalyzes the synthesis of cardiolipin (CL) (diphosphatidylglycerol) from phosphatidylglycerol (PG) and phosphatidylethanolamine (PE).</text>
</comment>
<dbReference type="STRING" id="1121863.GCA_000621185_00110"/>
<keyword evidence="1" id="KW-0594">Phospholipid biosynthesis</keyword>
<dbReference type="CDD" id="cd09111">
    <property type="entry name" value="PLDc_ymdC_like_1"/>
    <property type="match status" value="1"/>
</dbReference>
<feature type="region of interest" description="Disordered" evidence="2">
    <location>
        <begin position="1"/>
        <end position="24"/>
    </location>
</feature>
<feature type="active site" evidence="1">
    <location>
        <position position="391"/>
    </location>
</feature>
<dbReference type="HAMAP" id="MF_01918">
    <property type="entry name" value="Cardiolipin_synth_ClsC"/>
    <property type="match status" value="1"/>
</dbReference>
<dbReference type="SUPFAM" id="SSF56024">
    <property type="entry name" value="Phospholipase D/nuclease"/>
    <property type="match status" value="2"/>
</dbReference>
<feature type="active site" evidence="1">
    <location>
        <position position="159"/>
    </location>
</feature>
<feature type="active site" evidence="1">
    <location>
        <position position="393"/>
    </location>
</feature>
<dbReference type="Gene3D" id="3.30.870.10">
    <property type="entry name" value="Endonuclease Chain A"/>
    <property type="match status" value="2"/>
</dbReference>
<dbReference type="PATRIC" id="fig|1656095.3.peg.933"/>
<feature type="domain" description="PLD phosphodiesterase" evidence="3">
    <location>
        <begin position="386"/>
        <end position="413"/>
    </location>
</feature>
<dbReference type="PANTHER" id="PTHR21248:SF12">
    <property type="entry name" value="CARDIOLIPIN SYNTHASE C"/>
    <property type="match status" value="1"/>
</dbReference>
<dbReference type="RefSeq" id="WP_028019827.1">
    <property type="nucleotide sequence ID" value="NZ_LFEJ01000018.1"/>
</dbReference>
<dbReference type="InterPro" id="IPR030871">
    <property type="entry name" value="Cardiolipin_synth_ClsC"/>
</dbReference>
<dbReference type="GO" id="GO:0032049">
    <property type="term" value="P:cardiolipin biosynthetic process"/>
    <property type="evidence" value="ECO:0007669"/>
    <property type="project" value="InterPro"/>
</dbReference>
<evidence type="ECO:0000313" key="4">
    <source>
        <dbReference type="EMBL" id="KMV34030.1"/>
    </source>
</evidence>
<feature type="active site" evidence="1">
    <location>
        <position position="398"/>
    </location>
</feature>
<evidence type="ECO:0000259" key="3">
    <source>
        <dbReference type="PROSITE" id="PS50035"/>
    </source>
</evidence>
<keyword evidence="1" id="KW-0443">Lipid metabolism</keyword>
<keyword evidence="1" id="KW-1208">Phospholipid metabolism</keyword>
<sequence>MTKKTPDFTKGYLPNASRSEPHGTRLGRAIAPATAQHPHNSGLHPLDDSLDAFAARYLLAGMAEQTINVQYYIWEDDMSGRLLFSALLAAARRGVKVRILLDDNNTLGLDSTLRMLDAHPLIEVRLFNPFSFRTLRALGYITDFARLNRRMHNKSFTVDGEVTIIGGRNVGDAYFGAGEQPLFSDLDVLAIGPVVADVEKDFERYWRSGSVSTLQKVLDVNDEQLDARVQLPEDWKTDPIAKRYLDRLSSTRFATHLESRTLPLIWAKTRLVSDDPRKGQGKAREHTLLPQRMMNLIGQPEKSIDIISSYFVPTRSGVALLLTLRRKGVKVAVLTNSLAANDVAVVHAGYARWRKKLLRHGVELYELKPTRETGPVQRDRGLTGNSGASLHAKTFSVDDNHVFIGSFNFDPRSAMLNTEMGFVIQSEPLAKLFHQRFIRNQREAAWQLRLDRWGRINWIEQQDGEEKVLKKEPKTRFSQRLLVRLASWLPVEWLL</sequence>
<dbReference type="PROSITE" id="PS50035">
    <property type="entry name" value="PLD"/>
    <property type="match status" value="2"/>
</dbReference>
<feature type="active site" evidence="1">
    <location>
        <position position="152"/>
    </location>
</feature>
<keyword evidence="1" id="KW-0808">Transferase</keyword>
<comment type="similarity">
    <text evidence="1">Belongs to the phospholipase D family. Cardiolipin synthase subfamily. ClsC sub-subfamily.</text>
</comment>
<gene>
    <name evidence="1" type="primary">clsC</name>
    <name evidence="4" type="ORF">ACH50_15120</name>
</gene>
<dbReference type="Proteomes" id="UP000037315">
    <property type="component" value="Unassembled WGS sequence"/>
</dbReference>
<keyword evidence="1" id="KW-0444">Lipid biosynthesis</keyword>
<dbReference type="FunFam" id="3.30.870.10:FF:000024">
    <property type="entry name" value="Cardiolipin synthase C"/>
    <property type="match status" value="1"/>
</dbReference>
<comment type="catalytic activity">
    <reaction evidence="1">
        <text>a 1,2-diacyl-sn-glycero-3-phospho-(1'-sn-glycerol) + a 1,2-diacyl-sn-glycero-3-phosphoethanolamine = a cardiolipin + ethanolamine</text>
        <dbReference type="Rhea" id="RHEA:42972"/>
        <dbReference type="ChEBI" id="CHEBI:57603"/>
        <dbReference type="ChEBI" id="CHEBI:62237"/>
        <dbReference type="ChEBI" id="CHEBI:64612"/>
        <dbReference type="ChEBI" id="CHEBI:64716"/>
    </reaction>
</comment>